<dbReference type="SMART" id="SM00637">
    <property type="entry name" value="CBD_II"/>
    <property type="match status" value="1"/>
</dbReference>
<dbReference type="SMART" id="SM00220">
    <property type="entry name" value="S_TKc"/>
    <property type="match status" value="1"/>
</dbReference>
<sequence>MSGTADEVLGNRYRLIAPVGTGGMAVVWRARDLVLDRDVAVKLLAGELATKPGNRERIRAEAQVVARLQHPGITAVHDYGEAGDLAEGRNGRRPYVVMELLDGELLSNRLRAGPMSWRRATQICAQVAAGLAAAHARGVVHRDIKPSNIMLTSAGAKILDFGVAGLTGSVDPDDERDGTVFGTPAYLAPERLLGGSVVAATDVYTVGLLAYRCLTDRLPWHADTPTQMIANHVYEPPHPLPEIPGLPAEIGRLVGRCLTKDPDARPPAAEVARVLAAATGIHIVLPDEDGSTTQEVHAPVQPPDADAEPSRGQRSEQRRGQRRTWTAAAVLLAAAGATTGMIVWQPWAAKSGCRVDFYIRPEEGGFAERKFEARVTVANAGNRTLDPWVLRFRLPGGQTIDRMDGILSHRAEIGGIRVTGEEPLPPGKAVTFGINGSGGEPIPPEGFALNETDCDTRISERGPGSQLPGLTGGVIDAPAGEERPPSLPPRRPGGRPPGDPGGRGGSPPALPSSSYGYSTPPAQRTRKRPRVRA</sequence>
<evidence type="ECO:0000256" key="8">
    <source>
        <dbReference type="SAM" id="MobiDB-lite"/>
    </source>
</evidence>
<feature type="region of interest" description="Disordered" evidence="8">
    <location>
        <begin position="286"/>
        <end position="323"/>
    </location>
</feature>
<dbReference type="Pfam" id="PF00553">
    <property type="entry name" value="CBM_2"/>
    <property type="match status" value="1"/>
</dbReference>
<dbReference type="PANTHER" id="PTHR43289:SF6">
    <property type="entry name" value="SERINE_THREONINE-PROTEIN KINASE NEKL-3"/>
    <property type="match status" value="1"/>
</dbReference>
<dbReference type="InterPro" id="IPR001919">
    <property type="entry name" value="CBD2"/>
</dbReference>
<keyword evidence="4 7" id="KW-0547">Nucleotide-binding</keyword>
<feature type="compositionally biased region" description="Pro residues" evidence="8">
    <location>
        <begin position="485"/>
        <end position="499"/>
    </location>
</feature>
<proteinExistence type="predicted"/>
<gene>
    <name evidence="10" type="ORF">Drose_10585</name>
</gene>
<evidence type="ECO:0000256" key="4">
    <source>
        <dbReference type="ARBA" id="ARBA00022741"/>
    </source>
</evidence>
<dbReference type="GO" id="GO:0016301">
    <property type="term" value="F:kinase activity"/>
    <property type="evidence" value="ECO:0007669"/>
    <property type="project" value="UniProtKB-KW"/>
</dbReference>
<evidence type="ECO:0000256" key="7">
    <source>
        <dbReference type="PROSITE-ProRule" id="PRU10141"/>
    </source>
</evidence>
<keyword evidence="11" id="KW-1185">Reference proteome</keyword>
<dbReference type="Gene3D" id="2.60.40.290">
    <property type="match status" value="1"/>
</dbReference>
<dbReference type="InterPro" id="IPR000719">
    <property type="entry name" value="Prot_kinase_dom"/>
</dbReference>
<evidence type="ECO:0000313" key="11">
    <source>
        <dbReference type="Proteomes" id="UP001058271"/>
    </source>
</evidence>
<feature type="compositionally biased region" description="Basic and acidic residues" evidence="8">
    <location>
        <begin position="308"/>
        <end position="319"/>
    </location>
</feature>
<keyword evidence="5 10" id="KW-0418">Kinase</keyword>
<dbReference type="InterPro" id="IPR011009">
    <property type="entry name" value="Kinase-like_dom_sf"/>
</dbReference>
<dbReference type="EMBL" id="CP073721">
    <property type="protein sequence ID" value="UWZ38638.1"/>
    <property type="molecule type" value="Genomic_DNA"/>
</dbReference>
<dbReference type="PANTHER" id="PTHR43289">
    <property type="entry name" value="MITOGEN-ACTIVATED PROTEIN KINASE KINASE KINASE 20-RELATED"/>
    <property type="match status" value="1"/>
</dbReference>
<dbReference type="EC" id="2.7.11.1" evidence="1"/>
<keyword evidence="6 7" id="KW-0067">ATP-binding</keyword>
<feature type="binding site" evidence="7">
    <location>
        <position position="42"/>
    </location>
    <ligand>
        <name>ATP</name>
        <dbReference type="ChEBI" id="CHEBI:30616"/>
    </ligand>
</feature>
<evidence type="ECO:0000256" key="1">
    <source>
        <dbReference type="ARBA" id="ARBA00012513"/>
    </source>
</evidence>
<dbReference type="RefSeq" id="WP_260728009.1">
    <property type="nucleotide sequence ID" value="NZ_BAAABS010000043.1"/>
</dbReference>
<dbReference type="Gene3D" id="1.10.510.10">
    <property type="entry name" value="Transferase(Phosphotransferase) domain 1"/>
    <property type="match status" value="1"/>
</dbReference>
<accession>A0ABY5ZCB9</accession>
<dbReference type="Gene3D" id="3.30.200.20">
    <property type="entry name" value="Phosphorylase Kinase, domain 1"/>
    <property type="match status" value="1"/>
</dbReference>
<name>A0ABY5ZCB9_9ACTN</name>
<dbReference type="PROSITE" id="PS00108">
    <property type="entry name" value="PROTEIN_KINASE_ST"/>
    <property type="match status" value="1"/>
</dbReference>
<feature type="compositionally biased region" description="Basic residues" evidence="8">
    <location>
        <begin position="524"/>
        <end position="533"/>
    </location>
</feature>
<dbReference type="InterPro" id="IPR008965">
    <property type="entry name" value="CBM2/CBM3_carb-bd_dom_sf"/>
</dbReference>
<evidence type="ECO:0000256" key="3">
    <source>
        <dbReference type="ARBA" id="ARBA00022679"/>
    </source>
</evidence>
<protein>
    <recommendedName>
        <fullName evidence="1">non-specific serine/threonine protein kinase</fullName>
        <ecNumber evidence="1">2.7.11.1</ecNumber>
    </recommendedName>
</protein>
<dbReference type="InterPro" id="IPR017441">
    <property type="entry name" value="Protein_kinase_ATP_BS"/>
</dbReference>
<dbReference type="Proteomes" id="UP001058271">
    <property type="component" value="Chromosome"/>
</dbReference>
<dbReference type="Pfam" id="PF00069">
    <property type="entry name" value="Pkinase"/>
    <property type="match status" value="1"/>
</dbReference>
<evidence type="ECO:0000313" key="10">
    <source>
        <dbReference type="EMBL" id="UWZ38638.1"/>
    </source>
</evidence>
<evidence type="ECO:0000259" key="9">
    <source>
        <dbReference type="PROSITE" id="PS50011"/>
    </source>
</evidence>
<dbReference type="SUPFAM" id="SSF56112">
    <property type="entry name" value="Protein kinase-like (PK-like)"/>
    <property type="match status" value="1"/>
</dbReference>
<reference evidence="10" key="1">
    <citation type="submission" date="2021-04" db="EMBL/GenBank/DDBJ databases">
        <title>Biosynthetic gene clusters of Dactylosporangioum roseum.</title>
        <authorList>
            <person name="Hartkoorn R.C."/>
            <person name="Beaudoing E."/>
            <person name="Hot D."/>
            <person name="Moureu S."/>
        </authorList>
    </citation>
    <scope>NUCLEOTIDE SEQUENCE</scope>
    <source>
        <strain evidence="10">NRRL B-16295</strain>
    </source>
</reference>
<dbReference type="InterPro" id="IPR008271">
    <property type="entry name" value="Ser/Thr_kinase_AS"/>
</dbReference>
<evidence type="ECO:0000256" key="6">
    <source>
        <dbReference type="ARBA" id="ARBA00022840"/>
    </source>
</evidence>
<feature type="region of interest" description="Disordered" evidence="8">
    <location>
        <begin position="418"/>
        <end position="533"/>
    </location>
</feature>
<dbReference type="CDD" id="cd14014">
    <property type="entry name" value="STKc_PknB_like"/>
    <property type="match status" value="1"/>
</dbReference>
<dbReference type="SUPFAM" id="SSF49384">
    <property type="entry name" value="Carbohydrate-binding domain"/>
    <property type="match status" value="1"/>
</dbReference>
<dbReference type="PROSITE" id="PS00107">
    <property type="entry name" value="PROTEIN_KINASE_ATP"/>
    <property type="match status" value="1"/>
</dbReference>
<dbReference type="InterPro" id="IPR012291">
    <property type="entry name" value="CBM2_carb-bd_dom_sf"/>
</dbReference>
<keyword evidence="3" id="KW-0808">Transferase</keyword>
<dbReference type="PROSITE" id="PS50011">
    <property type="entry name" value="PROTEIN_KINASE_DOM"/>
    <property type="match status" value="1"/>
</dbReference>
<keyword evidence="2" id="KW-0723">Serine/threonine-protein kinase</keyword>
<evidence type="ECO:0000256" key="2">
    <source>
        <dbReference type="ARBA" id="ARBA00022527"/>
    </source>
</evidence>
<evidence type="ECO:0000256" key="5">
    <source>
        <dbReference type="ARBA" id="ARBA00022777"/>
    </source>
</evidence>
<organism evidence="10 11">
    <name type="scientific">Dactylosporangium roseum</name>
    <dbReference type="NCBI Taxonomy" id="47989"/>
    <lineage>
        <taxon>Bacteria</taxon>
        <taxon>Bacillati</taxon>
        <taxon>Actinomycetota</taxon>
        <taxon>Actinomycetes</taxon>
        <taxon>Micromonosporales</taxon>
        <taxon>Micromonosporaceae</taxon>
        <taxon>Dactylosporangium</taxon>
    </lineage>
</organism>
<feature type="domain" description="Protein kinase" evidence="9">
    <location>
        <begin position="13"/>
        <end position="285"/>
    </location>
</feature>
<feature type="compositionally biased region" description="Polar residues" evidence="8">
    <location>
        <begin position="511"/>
        <end position="522"/>
    </location>
</feature>